<evidence type="ECO:0000256" key="2">
    <source>
        <dbReference type="ARBA" id="ARBA00012528"/>
    </source>
</evidence>
<dbReference type="InterPro" id="IPR013976">
    <property type="entry name" value="HDOD"/>
</dbReference>
<dbReference type="Proteomes" id="UP001296776">
    <property type="component" value="Unassembled WGS sequence"/>
</dbReference>
<dbReference type="Pfam" id="PF08668">
    <property type="entry name" value="HDOD"/>
    <property type="match status" value="1"/>
</dbReference>
<reference evidence="8" key="1">
    <citation type="submission" date="2017-08" db="EMBL/GenBank/DDBJ databases">
        <authorList>
            <person name="Imhoff J.F."/>
            <person name="Rahn T."/>
            <person name="Kuenzel S."/>
            <person name="Neulinger S.C."/>
        </authorList>
    </citation>
    <scope>NUCLEOTIDE SEQUENCE</scope>
    <source>
        <strain evidence="8">DSM 11080</strain>
    </source>
</reference>
<evidence type="ECO:0000256" key="5">
    <source>
        <dbReference type="SAM" id="MobiDB-lite"/>
    </source>
</evidence>
<reference evidence="8" key="2">
    <citation type="journal article" date="2020" name="Microorganisms">
        <title>Osmotic Adaptation and Compatible Solute Biosynthesis of Phototrophic Bacteria as Revealed from Genome Analyses.</title>
        <authorList>
            <person name="Imhoff J.F."/>
            <person name="Rahn T."/>
            <person name="Kunzel S."/>
            <person name="Keller A."/>
            <person name="Neulinger S.C."/>
        </authorList>
    </citation>
    <scope>NUCLEOTIDE SEQUENCE</scope>
    <source>
        <strain evidence="8">DSM 11080</strain>
    </source>
</reference>
<feature type="compositionally biased region" description="Low complexity" evidence="5">
    <location>
        <begin position="289"/>
        <end position="304"/>
    </location>
</feature>
<evidence type="ECO:0000313" key="9">
    <source>
        <dbReference type="Proteomes" id="UP001296776"/>
    </source>
</evidence>
<evidence type="ECO:0000256" key="3">
    <source>
        <dbReference type="ARBA" id="ARBA00034247"/>
    </source>
</evidence>
<dbReference type="PROSITE" id="PS51833">
    <property type="entry name" value="HDOD"/>
    <property type="match status" value="1"/>
</dbReference>
<dbReference type="InterPro" id="IPR000160">
    <property type="entry name" value="GGDEF_dom"/>
</dbReference>
<evidence type="ECO:0000259" key="6">
    <source>
        <dbReference type="PROSITE" id="PS50887"/>
    </source>
</evidence>
<dbReference type="SUPFAM" id="SSF109604">
    <property type="entry name" value="HD-domain/PDEase-like"/>
    <property type="match status" value="1"/>
</dbReference>
<dbReference type="PANTHER" id="PTHR45138">
    <property type="entry name" value="REGULATORY COMPONENTS OF SENSORY TRANSDUCTION SYSTEM"/>
    <property type="match status" value="1"/>
</dbReference>
<dbReference type="Gene3D" id="1.10.3210.10">
    <property type="entry name" value="Hypothetical protein af1432"/>
    <property type="match status" value="1"/>
</dbReference>
<dbReference type="GO" id="GO:0005886">
    <property type="term" value="C:plasma membrane"/>
    <property type="evidence" value="ECO:0007669"/>
    <property type="project" value="TreeGrafter"/>
</dbReference>
<dbReference type="Gene3D" id="3.30.70.270">
    <property type="match status" value="1"/>
</dbReference>
<dbReference type="Pfam" id="PF00990">
    <property type="entry name" value="GGDEF"/>
    <property type="match status" value="1"/>
</dbReference>
<dbReference type="InterPro" id="IPR043128">
    <property type="entry name" value="Rev_trsase/Diguanyl_cyclase"/>
</dbReference>
<feature type="region of interest" description="Disordered" evidence="5">
    <location>
        <begin position="282"/>
        <end position="309"/>
    </location>
</feature>
<evidence type="ECO:0000259" key="7">
    <source>
        <dbReference type="PROSITE" id="PS51833"/>
    </source>
</evidence>
<comment type="cofactor">
    <cofactor evidence="1">
        <name>Mg(2+)</name>
        <dbReference type="ChEBI" id="CHEBI:18420"/>
    </cofactor>
</comment>
<evidence type="ECO:0000313" key="8">
    <source>
        <dbReference type="EMBL" id="MBK1706163.1"/>
    </source>
</evidence>
<keyword evidence="4" id="KW-0175">Coiled coil</keyword>
<dbReference type="PROSITE" id="PS50887">
    <property type="entry name" value="GGDEF"/>
    <property type="match status" value="1"/>
</dbReference>
<dbReference type="InterPro" id="IPR050469">
    <property type="entry name" value="Diguanylate_Cyclase"/>
</dbReference>
<feature type="coiled-coil region" evidence="4">
    <location>
        <begin position="556"/>
        <end position="583"/>
    </location>
</feature>
<dbReference type="GO" id="GO:1902201">
    <property type="term" value="P:negative regulation of bacterial-type flagellum-dependent cell motility"/>
    <property type="evidence" value="ECO:0007669"/>
    <property type="project" value="TreeGrafter"/>
</dbReference>
<sequence>MSTPRILLDNAADKLPSPDGIALAIMELWQDENTTVDQLTQLVQADPALSGRLLKLANSASLGSRPVSPINGAIVKVGMKTVGQLAVAFSLIDKEVDGQCEAFDYQQFWSQSLCMALVCRGLGRLCNLAPPDELFSCALMSRIGLLALATIYPHELSELIESTPRDLAGAERGRFGFDHNEVSAEMLADFGVPPVLAEPARFHERPEQSGYAPRSRPAQLTHLFGLAFRLSDSMVRAGLEQTEKSIETLPGPRRLGLSTEQVSEVLQQSISEWQEWSHLLDLPSPSLQPGAETEPETAPTTAGPETDDEDAHLRVLLIGQWGREHRLKALLDEARGVTAQCYSDQKEMLRAALQIRPQLIILAEHEDRETGNKLCRLIRSTEWGRLVYIMAIVDKSDCDQMAQVFRAGVDACIQSQIGLPELDARMVAVRRMLALQNTWQKDRAELRQIANELALSQRRMEVLSLTDQLTGLPNRRAALAAMKQAWSMSCRSELPMSVIMIDIDHFKRVNDTFGHPVGDRVLMEVAKALRAEVRESEGIYRMGGEEFLLLSSTGGIKQLVIAAERLRRRIAALRIEVEQELLQVTISLGLAEREPEHERFDAMLVAADKALYAAKAHGRNCIFYHRKQQVHHLKVPRQP</sequence>
<organism evidence="8 9">
    <name type="scientific">Halochromatium glycolicum</name>
    <dbReference type="NCBI Taxonomy" id="85075"/>
    <lineage>
        <taxon>Bacteria</taxon>
        <taxon>Pseudomonadati</taxon>
        <taxon>Pseudomonadota</taxon>
        <taxon>Gammaproteobacteria</taxon>
        <taxon>Chromatiales</taxon>
        <taxon>Chromatiaceae</taxon>
        <taxon>Halochromatium</taxon>
    </lineage>
</organism>
<dbReference type="SUPFAM" id="SSF52172">
    <property type="entry name" value="CheY-like"/>
    <property type="match status" value="1"/>
</dbReference>
<gene>
    <name evidence="8" type="ORF">CKO40_16810</name>
</gene>
<dbReference type="CDD" id="cd01949">
    <property type="entry name" value="GGDEF"/>
    <property type="match status" value="1"/>
</dbReference>
<dbReference type="InterPro" id="IPR011006">
    <property type="entry name" value="CheY-like_superfamily"/>
</dbReference>
<dbReference type="GO" id="GO:0043709">
    <property type="term" value="P:cell adhesion involved in single-species biofilm formation"/>
    <property type="evidence" value="ECO:0007669"/>
    <property type="project" value="TreeGrafter"/>
</dbReference>
<comment type="catalytic activity">
    <reaction evidence="3">
        <text>2 GTP = 3',3'-c-di-GMP + 2 diphosphate</text>
        <dbReference type="Rhea" id="RHEA:24898"/>
        <dbReference type="ChEBI" id="CHEBI:33019"/>
        <dbReference type="ChEBI" id="CHEBI:37565"/>
        <dbReference type="ChEBI" id="CHEBI:58805"/>
        <dbReference type="EC" id="2.7.7.65"/>
    </reaction>
</comment>
<dbReference type="EC" id="2.7.7.65" evidence="2"/>
<feature type="domain" description="HDOD" evidence="7">
    <location>
        <begin position="15"/>
        <end position="206"/>
    </location>
</feature>
<dbReference type="RefSeq" id="WP_200347615.1">
    <property type="nucleotide sequence ID" value="NZ_NRSJ01000035.1"/>
</dbReference>
<comment type="caution">
    <text evidence="8">The sequence shown here is derived from an EMBL/GenBank/DDBJ whole genome shotgun (WGS) entry which is preliminary data.</text>
</comment>
<dbReference type="SUPFAM" id="SSF55073">
    <property type="entry name" value="Nucleotide cyclase"/>
    <property type="match status" value="1"/>
</dbReference>
<dbReference type="PANTHER" id="PTHR45138:SF9">
    <property type="entry name" value="DIGUANYLATE CYCLASE DGCM-RELATED"/>
    <property type="match status" value="1"/>
</dbReference>
<keyword evidence="9" id="KW-1185">Reference proteome</keyword>
<dbReference type="GO" id="GO:0052621">
    <property type="term" value="F:diguanylate cyclase activity"/>
    <property type="evidence" value="ECO:0007669"/>
    <property type="project" value="UniProtKB-EC"/>
</dbReference>
<name>A0AAJ0U6F4_9GAMM</name>
<dbReference type="AlphaFoldDB" id="A0AAJ0U6F4"/>
<feature type="domain" description="GGDEF" evidence="6">
    <location>
        <begin position="494"/>
        <end position="627"/>
    </location>
</feature>
<evidence type="ECO:0000256" key="4">
    <source>
        <dbReference type="SAM" id="Coils"/>
    </source>
</evidence>
<dbReference type="FunFam" id="3.30.70.270:FF:000001">
    <property type="entry name" value="Diguanylate cyclase domain protein"/>
    <property type="match status" value="1"/>
</dbReference>
<proteinExistence type="predicted"/>
<dbReference type="Gene3D" id="3.40.50.2300">
    <property type="match status" value="1"/>
</dbReference>
<dbReference type="EMBL" id="NRSJ01000035">
    <property type="protein sequence ID" value="MBK1706163.1"/>
    <property type="molecule type" value="Genomic_DNA"/>
</dbReference>
<accession>A0AAJ0U6F4</accession>
<evidence type="ECO:0000256" key="1">
    <source>
        <dbReference type="ARBA" id="ARBA00001946"/>
    </source>
</evidence>
<dbReference type="NCBIfam" id="TIGR00254">
    <property type="entry name" value="GGDEF"/>
    <property type="match status" value="1"/>
</dbReference>
<dbReference type="InterPro" id="IPR029787">
    <property type="entry name" value="Nucleotide_cyclase"/>
</dbReference>
<dbReference type="SMART" id="SM00267">
    <property type="entry name" value="GGDEF"/>
    <property type="match status" value="1"/>
</dbReference>
<protein>
    <recommendedName>
        <fullName evidence="2">diguanylate cyclase</fullName>
        <ecNumber evidence="2">2.7.7.65</ecNumber>
    </recommendedName>
</protein>